<dbReference type="EMBL" id="FNZR01000006">
    <property type="protein sequence ID" value="SEL54709.1"/>
    <property type="molecule type" value="Genomic_DNA"/>
</dbReference>
<dbReference type="InterPro" id="IPR015424">
    <property type="entry name" value="PyrdxlP-dep_Trfase"/>
</dbReference>
<dbReference type="PANTHER" id="PTHR43092">
    <property type="entry name" value="L-CYSTEINE DESULFHYDRASE"/>
    <property type="match status" value="1"/>
</dbReference>
<evidence type="ECO:0000313" key="4">
    <source>
        <dbReference type="Proteomes" id="UP000198916"/>
    </source>
</evidence>
<evidence type="ECO:0000256" key="1">
    <source>
        <dbReference type="ARBA" id="ARBA00022898"/>
    </source>
</evidence>
<dbReference type="Gene3D" id="3.40.640.10">
    <property type="entry name" value="Type I PLP-dependent aspartate aminotransferase-like (Major domain)"/>
    <property type="match status" value="1"/>
</dbReference>
<feature type="domain" description="Aminotransferase class V" evidence="2">
    <location>
        <begin position="82"/>
        <end position="398"/>
    </location>
</feature>
<dbReference type="Gene3D" id="3.90.1150.10">
    <property type="entry name" value="Aspartate Aminotransferase, domain 1"/>
    <property type="match status" value="1"/>
</dbReference>
<dbReference type="STRING" id="332977.SAMN05421740_106253"/>
<evidence type="ECO:0000313" key="3">
    <source>
        <dbReference type="EMBL" id="SEL54709.1"/>
    </source>
</evidence>
<dbReference type="InterPro" id="IPR015422">
    <property type="entry name" value="PyrdxlP-dep_Trfase_small"/>
</dbReference>
<dbReference type="AlphaFoldDB" id="A0A1H7R3J5"/>
<dbReference type="OrthoDB" id="9804366at2"/>
<proteinExistence type="predicted"/>
<reference evidence="4" key="1">
    <citation type="submission" date="2016-10" db="EMBL/GenBank/DDBJ databases">
        <authorList>
            <person name="Varghese N."/>
            <person name="Submissions S."/>
        </authorList>
    </citation>
    <scope>NUCLEOTIDE SEQUENCE [LARGE SCALE GENOMIC DNA]</scope>
    <source>
        <strain evidence="4">Jip14</strain>
    </source>
</reference>
<protein>
    <submittedName>
        <fullName evidence="3">Selenocysteine lyase/Cysteine desulfurase</fullName>
    </submittedName>
</protein>
<dbReference type="Proteomes" id="UP000198916">
    <property type="component" value="Unassembled WGS sequence"/>
</dbReference>
<keyword evidence="3" id="KW-0456">Lyase</keyword>
<dbReference type="RefSeq" id="WP_090606861.1">
    <property type="nucleotide sequence ID" value="NZ_FNZR01000006.1"/>
</dbReference>
<organism evidence="3 4">
    <name type="scientific">Parapedobacter koreensis</name>
    <dbReference type="NCBI Taxonomy" id="332977"/>
    <lineage>
        <taxon>Bacteria</taxon>
        <taxon>Pseudomonadati</taxon>
        <taxon>Bacteroidota</taxon>
        <taxon>Sphingobacteriia</taxon>
        <taxon>Sphingobacteriales</taxon>
        <taxon>Sphingobacteriaceae</taxon>
        <taxon>Parapedobacter</taxon>
    </lineage>
</organism>
<keyword evidence="4" id="KW-1185">Reference proteome</keyword>
<dbReference type="PANTHER" id="PTHR43092:SF6">
    <property type="entry name" value="BLR1280 PROTEIN"/>
    <property type="match status" value="1"/>
</dbReference>
<dbReference type="InterPro" id="IPR000192">
    <property type="entry name" value="Aminotrans_V_dom"/>
</dbReference>
<dbReference type="Pfam" id="PF00266">
    <property type="entry name" value="Aminotran_5"/>
    <property type="match status" value="1"/>
</dbReference>
<dbReference type="GO" id="GO:0016829">
    <property type="term" value="F:lyase activity"/>
    <property type="evidence" value="ECO:0007669"/>
    <property type="project" value="UniProtKB-KW"/>
</dbReference>
<name>A0A1H7R3J5_9SPHI</name>
<evidence type="ECO:0000259" key="2">
    <source>
        <dbReference type="Pfam" id="PF00266"/>
    </source>
</evidence>
<dbReference type="InterPro" id="IPR015421">
    <property type="entry name" value="PyrdxlP-dep_Trfase_major"/>
</dbReference>
<dbReference type="SUPFAM" id="SSF53383">
    <property type="entry name" value="PLP-dependent transferases"/>
    <property type="match status" value="1"/>
</dbReference>
<keyword evidence="1" id="KW-0663">Pyridoxal phosphate</keyword>
<sequence length="434" mass="48908">MESLQNRREFLRGATLLASAFSSSNLFATSMGNELATYHKGHGAKPALDVARDEDYWSFVRQGYSASFSNILILNNGGVSPPPIVVQEAVENYHRLADQGPSYYMWRILDQGREPLRQKLAGLAGANAEEIAINRNATEALNTIIFGMELQRGDEVIGCHLDYPNMVHAWTQRSQREGIVYKQLAFDFPAEDDEAIVSAYREAITPRTKVIHVTHVINWVGQIMPVKKICQMAHERGIEVIVDGAHSFGLLDFKIPDLECDYFGTSLHKFLSAPVGTGMMWMKREHIGKIWPLVCDGEPKRSDIRKFETLGTRSFPLEQGIGEAINFHEGIGPKRKEERVRYLKDYWAKEALEHIPRVRLHTSLLAAYSCGICGVSMDGMDAPELDAALFTRYKIHTTAMVNDYVNCVRITPHVYTSLKDLDRLLEALHTIARS</sequence>
<accession>A0A1H7R3J5</accession>
<gene>
    <name evidence="3" type="ORF">SAMN05421740_106253</name>
</gene>